<gene>
    <name evidence="11" type="primary">LOC110793685</name>
</gene>
<proteinExistence type="predicted"/>
<feature type="region of interest" description="Disordered" evidence="7">
    <location>
        <begin position="535"/>
        <end position="557"/>
    </location>
</feature>
<evidence type="ECO:0000256" key="7">
    <source>
        <dbReference type="SAM" id="MobiDB-lite"/>
    </source>
</evidence>
<dbReference type="Pfam" id="PF13962">
    <property type="entry name" value="PGG"/>
    <property type="match status" value="1"/>
</dbReference>
<sequence length="557" mass="62844">MYILSMDENTAIKSQKNGLFLAIEKGCHKVAEKILEIIDNNGWNQLLTNHYQNILHLAPLCTTTTNHESTNQVVKLLVEAYKEEFPNWDVSDIFALPWFAKNKANEGPLHLAIQNQHEELALDLLKLHQADDINELLDYYVPEHTTLFQAIENNCPQVAEHILSRLDEDTWSKYLKDSFDGRNIMHLVPMLTNEKFGTWLVNEVPEFITQKDVNGQSAWDKAYEIGPAWFIKAVLEKDPTVFNSAPLVWTKACEKGHVSALCAFINHNPGAFRDLCIEHKDSPLHHIRLPNLTNEGSNQSSRFQRETLLSLDKIIYDIEDDGNVSAIDLLAQECDDKQSWDRMCKRIGLDPRIKTTYFQSKTNLLDVRNSLFVVAALLATITFTAGFTLPGGFNQDTGEALLAKEAAFLVFLISDTLALFFSMLVLICLIWSMVYDSSKSLVLIDKSMVLLRVALNCTLLAFMTGVYIVVAPKSLWAAIVIIVIIGALIGISVNKNLLYDVLDKLIPSPHKKPRDRIRQVELGISSDQIHLLNTRGENSNEDSQNASQRKEDLDAVV</sequence>
<evidence type="ECO:0000256" key="6">
    <source>
        <dbReference type="ARBA" id="ARBA00023136"/>
    </source>
</evidence>
<feature type="transmembrane region" description="Helical" evidence="8">
    <location>
        <begin position="409"/>
        <end position="435"/>
    </location>
</feature>
<reference evidence="11" key="2">
    <citation type="submission" date="2025-08" db="UniProtKB">
        <authorList>
            <consortium name="RefSeq"/>
        </authorList>
    </citation>
    <scope>IDENTIFICATION</scope>
    <source>
        <tissue evidence="11">Leaf</tissue>
    </source>
</reference>
<keyword evidence="4 8" id="KW-1133">Transmembrane helix</keyword>
<feature type="domain" description="PGG" evidence="9">
    <location>
        <begin position="364"/>
        <end position="469"/>
    </location>
</feature>
<reference evidence="10" key="1">
    <citation type="journal article" date="2021" name="Nat. Commun.">
        <title>Genomic analyses provide insights into spinach domestication and the genetic basis of agronomic traits.</title>
        <authorList>
            <person name="Cai X."/>
            <person name="Sun X."/>
            <person name="Xu C."/>
            <person name="Sun H."/>
            <person name="Wang X."/>
            <person name="Ge C."/>
            <person name="Zhang Z."/>
            <person name="Wang Q."/>
            <person name="Fei Z."/>
            <person name="Jiao C."/>
            <person name="Wang Q."/>
        </authorList>
    </citation>
    <scope>NUCLEOTIDE SEQUENCE [LARGE SCALE GENOMIC DNA]</scope>
    <source>
        <strain evidence="10">cv. Varoflay</strain>
    </source>
</reference>
<feature type="compositionally biased region" description="Polar residues" evidence="7">
    <location>
        <begin position="535"/>
        <end position="547"/>
    </location>
</feature>
<dbReference type="PANTHER" id="PTHR24186">
    <property type="entry name" value="PROTEIN PHOSPHATASE 1 REGULATORY SUBUNIT"/>
    <property type="match status" value="1"/>
</dbReference>
<dbReference type="PANTHER" id="PTHR24186:SF46">
    <property type="entry name" value="PROTEIN ACCELERATED CELL DEATH 6-LIKE"/>
    <property type="match status" value="1"/>
</dbReference>
<evidence type="ECO:0000256" key="2">
    <source>
        <dbReference type="ARBA" id="ARBA00022692"/>
    </source>
</evidence>
<keyword evidence="2 8" id="KW-0812">Transmembrane</keyword>
<accession>A0ABM3RSD1</accession>
<feature type="compositionally biased region" description="Basic and acidic residues" evidence="7">
    <location>
        <begin position="548"/>
        <end position="557"/>
    </location>
</feature>
<dbReference type="RefSeq" id="XP_056698515.1">
    <property type="nucleotide sequence ID" value="XM_056842537.1"/>
</dbReference>
<dbReference type="SUPFAM" id="SSF48403">
    <property type="entry name" value="Ankyrin repeat"/>
    <property type="match status" value="1"/>
</dbReference>
<evidence type="ECO:0000256" key="8">
    <source>
        <dbReference type="SAM" id="Phobius"/>
    </source>
</evidence>
<feature type="transmembrane region" description="Helical" evidence="8">
    <location>
        <begin position="447"/>
        <end position="469"/>
    </location>
</feature>
<dbReference type="GeneID" id="110793685"/>
<feature type="transmembrane region" description="Helical" evidence="8">
    <location>
        <begin position="371"/>
        <end position="389"/>
    </location>
</feature>
<organism evidence="10 11">
    <name type="scientific">Spinacia oleracea</name>
    <name type="common">Spinach</name>
    <dbReference type="NCBI Taxonomy" id="3562"/>
    <lineage>
        <taxon>Eukaryota</taxon>
        <taxon>Viridiplantae</taxon>
        <taxon>Streptophyta</taxon>
        <taxon>Embryophyta</taxon>
        <taxon>Tracheophyta</taxon>
        <taxon>Spermatophyta</taxon>
        <taxon>Magnoliopsida</taxon>
        <taxon>eudicotyledons</taxon>
        <taxon>Gunneridae</taxon>
        <taxon>Pentapetalae</taxon>
        <taxon>Caryophyllales</taxon>
        <taxon>Chenopodiaceae</taxon>
        <taxon>Chenopodioideae</taxon>
        <taxon>Anserineae</taxon>
        <taxon>Spinacia</taxon>
    </lineage>
</organism>
<evidence type="ECO:0000259" key="9">
    <source>
        <dbReference type="Pfam" id="PF13962"/>
    </source>
</evidence>
<evidence type="ECO:0000256" key="1">
    <source>
        <dbReference type="ARBA" id="ARBA00004141"/>
    </source>
</evidence>
<evidence type="ECO:0000256" key="4">
    <source>
        <dbReference type="ARBA" id="ARBA00022989"/>
    </source>
</evidence>
<keyword evidence="10" id="KW-1185">Reference proteome</keyword>
<evidence type="ECO:0000256" key="3">
    <source>
        <dbReference type="ARBA" id="ARBA00022737"/>
    </source>
</evidence>
<keyword evidence="5" id="KW-0040">ANK repeat</keyword>
<evidence type="ECO:0000256" key="5">
    <source>
        <dbReference type="ARBA" id="ARBA00023043"/>
    </source>
</evidence>
<name>A0ABM3RSD1_SPIOL</name>
<comment type="subcellular location">
    <subcellularLocation>
        <location evidence="1">Membrane</location>
        <topology evidence="1">Multi-pass membrane protein</topology>
    </subcellularLocation>
</comment>
<dbReference type="InterPro" id="IPR026961">
    <property type="entry name" value="PGG_dom"/>
</dbReference>
<keyword evidence="6 8" id="KW-0472">Membrane</keyword>
<keyword evidence="3" id="KW-0677">Repeat</keyword>
<protein>
    <submittedName>
        <fullName evidence="11">Ankyrin repeat-containing protein ITN1-like</fullName>
    </submittedName>
</protein>
<dbReference type="Gene3D" id="1.25.40.20">
    <property type="entry name" value="Ankyrin repeat-containing domain"/>
    <property type="match status" value="1"/>
</dbReference>
<dbReference type="InterPro" id="IPR036770">
    <property type="entry name" value="Ankyrin_rpt-contain_sf"/>
</dbReference>
<evidence type="ECO:0000313" key="11">
    <source>
        <dbReference type="RefSeq" id="XP_056698515.1"/>
    </source>
</evidence>
<evidence type="ECO:0000313" key="10">
    <source>
        <dbReference type="Proteomes" id="UP000813463"/>
    </source>
</evidence>
<dbReference type="Proteomes" id="UP000813463">
    <property type="component" value="Chromosome 4"/>
</dbReference>
<feature type="transmembrane region" description="Helical" evidence="8">
    <location>
        <begin position="475"/>
        <end position="494"/>
    </location>
</feature>